<reference evidence="2 3" key="1">
    <citation type="journal article" date="2018" name="Nat. Ecol. Evol.">
        <title>Pezizomycetes genomes reveal the molecular basis of ectomycorrhizal truffle lifestyle.</title>
        <authorList>
            <person name="Murat C."/>
            <person name="Payen T."/>
            <person name="Noel B."/>
            <person name="Kuo A."/>
            <person name="Morin E."/>
            <person name="Chen J."/>
            <person name="Kohler A."/>
            <person name="Krizsan K."/>
            <person name="Balestrini R."/>
            <person name="Da Silva C."/>
            <person name="Montanini B."/>
            <person name="Hainaut M."/>
            <person name="Levati E."/>
            <person name="Barry K.W."/>
            <person name="Belfiori B."/>
            <person name="Cichocki N."/>
            <person name="Clum A."/>
            <person name="Dockter R.B."/>
            <person name="Fauchery L."/>
            <person name="Guy J."/>
            <person name="Iotti M."/>
            <person name="Le Tacon F."/>
            <person name="Lindquist E.A."/>
            <person name="Lipzen A."/>
            <person name="Malagnac F."/>
            <person name="Mello A."/>
            <person name="Molinier V."/>
            <person name="Miyauchi S."/>
            <person name="Poulain J."/>
            <person name="Riccioni C."/>
            <person name="Rubini A."/>
            <person name="Sitrit Y."/>
            <person name="Splivallo R."/>
            <person name="Traeger S."/>
            <person name="Wang M."/>
            <person name="Zifcakova L."/>
            <person name="Wipf D."/>
            <person name="Zambonelli A."/>
            <person name="Paolocci F."/>
            <person name="Nowrousian M."/>
            <person name="Ottonello S."/>
            <person name="Baldrian P."/>
            <person name="Spatafora J.W."/>
            <person name="Henrissat B."/>
            <person name="Nagy L.G."/>
            <person name="Aury J.M."/>
            <person name="Wincker P."/>
            <person name="Grigoriev I.V."/>
            <person name="Bonfante P."/>
            <person name="Martin F.M."/>
        </authorList>
    </citation>
    <scope>NUCLEOTIDE SEQUENCE [LARGE SCALE GENOMIC DNA]</scope>
    <source>
        <strain evidence="2 3">ATCC MYA-4762</strain>
    </source>
</reference>
<dbReference type="Proteomes" id="UP000267821">
    <property type="component" value="Unassembled WGS sequence"/>
</dbReference>
<feature type="compositionally biased region" description="Polar residues" evidence="1">
    <location>
        <begin position="15"/>
        <end position="39"/>
    </location>
</feature>
<dbReference type="OrthoDB" id="10376371at2759"/>
<dbReference type="AlphaFoldDB" id="A0A3N4LKM2"/>
<dbReference type="InParanoid" id="A0A3N4LKM2"/>
<protein>
    <submittedName>
        <fullName evidence="2">Uncharacterized protein</fullName>
    </submittedName>
</protein>
<feature type="region of interest" description="Disordered" evidence="1">
    <location>
        <begin position="1"/>
        <end position="43"/>
    </location>
</feature>
<organism evidence="2 3">
    <name type="scientific">Terfezia boudieri ATCC MYA-4762</name>
    <dbReference type="NCBI Taxonomy" id="1051890"/>
    <lineage>
        <taxon>Eukaryota</taxon>
        <taxon>Fungi</taxon>
        <taxon>Dikarya</taxon>
        <taxon>Ascomycota</taxon>
        <taxon>Pezizomycotina</taxon>
        <taxon>Pezizomycetes</taxon>
        <taxon>Pezizales</taxon>
        <taxon>Pezizaceae</taxon>
        <taxon>Terfezia</taxon>
    </lineage>
</organism>
<proteinExistence type="predicted"/>
<dbReference type="EMBL" id="ML121561">
    <property type="protein sequence ID" value="RPB21201.1"/>
    <property type="molecule type" value="Genomic_DNA"/>
</dbReference>
<sequence>MDIPEMSDIVPESPPTTNESRTAGDTTESSTAGDTNESSLAGVAPKLSSIQFEWDPMGSKPVKENFDEPLLFTSKSEKAAVGAIKRVKGLRWFDPATVRGTILSVHMNAQVQGKSHALSPSDLLRPVLEIIDDFQDMADGNNTEEDFMSRPEFMPTNKRLKIWEDDFMEVSTDMEGGEFKSESSGDPCEECEKLKAQLQQEKDKVKVLEVRLAAIMGGDNI</sequence>
<name>A0A3N4LKM2_9PEZI</name>
<gene>
    <name evidence="2" type="ORF">L211DRAFT_889943</name>
</gene>
<evidence type="ECO:0000313" key="3">
    <source>
        <dbReference type="Proteomes" id="UP000267821"/>
    </source>
</evidence>
<accession>A0A3N4LKM2</accession>
<evidence type="ECO:0000256" key="1">
    <source>
        <dbReference type="SAM" id="MobiDB-lite"/>
    </source>
</evidence>
<keyword evidence="3" id="KW-1185">Reference proteome</keyword>
<evidence type="ECO:0000313" key="2">
    <source>
        <dbReference type="EMBL" id="RPB21201.1"/>
    </source>
</evidence>